<dbReference type="FunFam" id="3.40.50.300:FF:000173">
    <property type="entry name" value="GTPase HflX"/>
    <property type="match status" value="1"/>
</dbReference>
<dbReference type="PIRSF" id="PIRSF006809">
    <property type="entry name" value="GTP-binding_hflX_prd"/>
    <property type="match status" value="1"/>
</dbReference>
<dbReference type="PANTHER" id="PTHR10229">
    <property type="entry name" value="GTP-BINDING PROTEIN HFLX"/>
    <property type="match status" value="1"/>
</dbReference>
<comment type="subcellular location">
    <subcellularLocation>
        <location evidence="6">Cytoplasm</location>
    </subcellularLocation>
    <text evidence="6">May associate with membranes.</text>
</comment>
<dbReference type="Pfam" id="PF16360">
    <property type="entry name" value="GTP-bdg_M"/>
    <property type="match status" value="1"/>
</dbReference>
<dbReference type="PANTHER" id="PTHR10229:SF0">
    <property type="entry name" value="GTP-BINDING PROTEIN 6-RELATED"/>
    <property type="match status" value="1"/>
</dbReference>
<evidence type="ECO:0000313" key="10">
    <source>
        <dbReference type="EMBL" id="ROH87868.1"/>
    </source>
</evidence>
<name>A0A3N0V5Z0_9GAMM</name>
<dbReference type="InterPro" id="IPR032305">
    <property type="entry name" value="GTP-bd_M"/>
</dbReference>
<keyword evidence="4 8" id="KW-0460">Magnesium</keyword>
<dbReference type="InterPro" id="IPR006073">
    <property type="entry name" value="GTP-bd"/>
</dbReference>
<keyword evidence="2 8" id="KW-0479">Metal-binding</keyword>
<comment type="function">
    <text evidence="6">GTPase that associates with the 50S ribosomal subunit and may have a role during protein synthesis or ribosome biogenesis.</text>
</comment>
<dbReference type="Gene3D" id="3.40.50.11060">
    <property type="entry name" value="GTPase HflX, N-terminal domain"/>
    <property type="match status" value="1"/>
</dbReference>
<dbReference type="InterPro" id="IPR025121">
    <property type="entry name" value="GTPase_HflX_N"/>
</dbReference>
<evidence type="ECO:0000313" key="11">
    <source>
        <dbReference type="Proteomes" id="UP000282106"/>
    </source>
</evidence>
<keyword evidence="5 6" id="KW-0342">GTP-binding</keyword>
<dbReference type="PRINTS" id="PR00326">
    <property type="entry name" value="GTP1OBG"/>
</dbReference>
<accession>A0A3N0V5Z0</accession>
<feature type="domain" description="Hflx-type G" evidence="9">
    <location>
        <begin position="201"/>
        <end position="368"/>
    </location>
</feature>
<comment type="cofactor">
    <cofactor evidence="8">
        <name>Mg(2+)</name>
        <dbReference type="ChEBI" id="CHEBI:18420"/>
    </cofactor>
</comment>
<evidence type="ECO:0000256" key="8">
    <source>
        <dbReference type="PIRSR" id="PIRSR006809-2"/>
    </source>
</evidence>
<dbReference type="NCBIfam" id="TIGR00231">
    <property type="entry name" value="small_GTP"/>
    <property type="match status" value="1"/>
</dbReference>
<dbReference type="CDD" id="cd01878">
    <property type="entry name" value="HflX"/>
    <property type="match status" value="1"/>
</dbReference>
<feature type="binding site" evidence="7">
    <location>
        <begin position="232"/>
        <end position="236"/>
    </location>
    <ligand>
        <name>GTP</name>
        <dbReference type="ChEBI" id="CHEBI:37565"/>
    </ligand>
</feature>
<dbReference type="PROSITE" id="PS51705">
    <property type="entry name" value="G_HFLX"/>
    <property type="match status" value="1"/>
</dbReference>
<protein>
    <recommendedName>
        <fullName evidence="6">GTPase HflX</fullName>
    </recommendedName>
    <alternativeName>
        <fullName evidence="6">GTP-binding protein HflX</fullName>
    </alternativeName>
</protein>
<dbReference type="EMBL" id="RJVO01000007">
    <property type="protein sequence ID" value="ROH87868.1"/>
    <property type="molecule type" value="Genomic_DNA"/>
</dbReference>
<dbReference type="FunFam" id="3.40.50.11060:FF:000001">
    <property type="entry name" value="GTPase HflX"/>
    <property type="match status" value="1"/>
</dbReference>
<evidence type="ECO:0000256" key="3">
    <source>
        <dbReference type="ARBA" id="ARBA00022741"/>
    </source>
</evidence>
<dbReference type="NCBIfam" id="NF008280">
    <property type="entry name" value="PRK11058.1"/>
    <property type="match status" value="1"/>
</dbReference>
<keyword evidence="11" id="KW-1185">Reference proteome</keyword>
<feature type="binding site" evidence="7">
    <location>
        <begin position="207"/>
        <end position="214"/>
    </location>
    <ligand>
        <name>GTP</name>
        <dbReference type="ChEBI" id="CHEBI:37565"/>
    </ligand>
</feature>
<dbReference type="GO" id="GO:0043022">
    <property type="term" value="F:ribosome binding"/>
    <property type="evidence" value="ECO:0007669"/>
    <property type="project" value="TreeGrafter"/>
</dbReference>
<evidence type="ECO:0000256" key="7">
    <source>
        <dbReference type="PIRSR" id="PIRSR006809-1"/>
    </source>
</evidence>
<evidence type="ECO:0000256" key="1">
    <source>
        <dbReference type="ARBA" id="ARBA00022490"/>
    </source>
</evidence>
<sequence>MKFIERPQGGQKAVLVHLELPGSDFESDRREFEELARSAGAEIVAVIGGSRQRPDAGMFIGSGKADEVAAACAAGEAEVAIFNHELSPAQERNLERVLRCRVLSRAGLILDIFAKRARTHEGKLQVELAQLQHLATRLVRGWTHLERQQGGGIGLSGPGETQLELDRRLIKDRMAHLRRQLEDVKRHRALSRRARKRNETPLVSIVGYTNAGKSTLFNSMTGAEAYAADQLFATLDTTIRKLQLPADQEILLADTVGFIRDLPHDLVAAFRATLEEAREADLLLHVLDAADPERASRIEQVNAVLQEIEAEEVPTLLVFNKIDLSEHETARVERDEAGRPKRVFLSARTGEGLDALREVLSELIFPDLFEGEMAVTPAQGKLRALLYASHAVQAERIDDKGVSHLQLRLPRPRYERICREAGVPLNGAAAARPLESWERGRTRAGRSTTGVRD</sequence>
<dbReference type="SUPFAM" id="SSF52540">
    <property type="entry name" value="P-loop containing nucleoside triphosphate hydrolases"/>
    <property type="match status" value="1"/>
</dbReference>
<feature type="binding site" evidence="7">
    <location>
        <begin position="254"/>
        <end position="257"/>
    </location>
    <ligand>
        <name>GTP</name>
        <dbReference type="ChEBI" id="CHEBI:37565"/>
    </ligand>
</feature>
<dbReference type="Gene3D" id="6.10.250.2860">
    <property type="match status" value="1"/>
</dbReference>
<feature type="binding site" evidence="8">
    <location>
        <position position="214"/>
    </location>
    <ligand>
        <name>Mg(2+)</name>
        <dbReference type="ChEBI" id="CHEBI:18420"/>
    </ligand>
</feature>
<feature type="binding site" evidence="7">
    <location>
        <begin position="320"/>
        <end position="323"/>
    </location>
    <ligand>
        <name>GTP</name>
        <dbReference type="ChEBI" id="CHEBI:37565"/>
    </ligand>
</feature>
<gene>
    <name evidence="6 10" type="primary">hflX</name>
    <name evidence="10" type="ORF">ED208_14255</name>
</gene>
<evidence type="ECO:0000259" key="9">
    <source>
        <dbReference type="PROSITE" id="PS51705"/>
    </source>
</evidence>
<dbReference type="GO" id="GO:0046872">
    <property type="term" value="F:metal ion binding"/>
    <property type="evidence" value="ECO:0007669"/>
    <property type="project" value="UniProtKB-KW"/>
</dbReference>
<evidence type="ECO:0000256" key="6">
    <source>
        <dbReference type="HAMAP-Rule" id="MF_00900"/>
    </source>
</evidence>
<dbReference type="InterPro" id="IPR005225">
    <property type="entry name" value="Small_GTP-bd"/>
</dbReference>
<evidence type="ECO:0000256" key="2">
    <source>
        <dbReference type="ARBA" id="ARBA00022723"/>
    </source>
</evidence>
<feature type="binding site" evidence="7">
    <location>
        <begin position="346"/>
        <end position="348"/>
    </location>
    <ligand>
        <name>GTP</name>
        <dbReference type="ChEBI" id="CHEBI:37565"/>
    </ligand>
</feature>
<reference evidence="10 11" key="1">
    <citation type="submission" date="2018-10" db="EMBL/GenBank/DDBJ databases">
        <authorList>
            <person name="Chen W.-M."/>
        </authorList>
    </citation>
    <scope>NUCLEOTIDE SEQUENCE [LARGE SCALE GENOMIC DNA]</scope>
    <source>
        <strain evidence="10 11">THS-13</strain>
    </source>
</reference>
<dbReference type="FunCoup" id="A0A3N0V5Z0">
    <property type="interactions" value="516"/>
</dbReference>
<keyword evidence="3 6" id="KW-0547">Nucleotide-binding</keyword>
<feature type="binding site" evidence="8">
    <location>
        <position position="234"/>
    </location>
    <ligand>
        <name>Mg(2+)</name>
        <dbReference type="ChEBI" id="CHEBI:18420"/>
    </ligand>
</feature>
<dbReference type="InterPro" id="IPR027417">
    <property type="entry name" value="P-loop_NTPase"/>
</dbReference>
<dbReference type="InterPro" id="IPR016496">
    <property type="entry name" value="GTPase_HflX"/>
</dbReference>
<comment type="subunit">
    <text evidence="6">Monomer. Associates with the 50S ribosomal subunit.</text>
</comment>
<dbReference type="Pfam" id="PF13167">
    <property type="entry name" value="GTP-bdg_N"/>
    <property type="match status" value="1"/>
</dbReference>
<dbReference type="GO" id="GO:0005737">
    <property type="term" value="C:cytoplasm"/>
    <property type="evidence" value="ECO:0007669"/>
    <property type="project" value="UniProtKB-SubCell"/>
</dbReference>
<organism evidence="10 11">
    <name type="scientific">Stagnimonas aquatica</name>
    <dbReference type="NCBI Taxonomy" id="2689987"/>
    <lineage>
        <taxon>Bacteria</taxon>
        <taxon>Pseudomonadati</taxon>
        <taxon>Pseudomonadota</taxon>
        <taxon>Gammaproteobacteria</taxon>
        <taxon>Nevskiales</taxon>
        <taxon>Nevskiaceae</taxon>
        <taxon>Stagnimonas</taxon>
    </lineage>
</organism>
<dbReference type="InterPro" id="IPR030394">
    <property type="entry name" value="G_HFLX_dom"/>
</dbReference>
<dbReference type="GO" id="GO:0005525">
    <property type="term" value="F:GTP binding"/>
    <property type="evidence" value="ECO:0007669"/>
    <property type="project" value="UniProtKB-UniRule"/>
</dbReference>
<dbReference type="NCBIfam" id="TIGR03156">
    <property type="entry name" value="GTP_HflX"/>
    <property type="match status" value="1"/>
</dbReference>
<dbReference type="InterPro" id="IPR042108">
    <property type="entry name" value="GTPase_HflX_N_sf"/>
</dbReference>
<dbReference type="HAMAP" id="MF_00900">
    <property type="entry name" value="GTPase_HflX"/>
    <property type="match status" value="1"/>
</dbReference>
<dbReference type="Pfam" id="PF01926">
    <property type="entry name" value="MMR_HSR1"/>
    <property type="match status" value="1"/>
</dbReference>
<keyword evidence="1 6" id="KW-0963">Cytoplasm</keyword>
<evidence type="ECO:0000256" key="5">
    <source>
        <dbReference type="ARBA" id="ARBA00023134"/>
    </source>
</evidence>
<dbReference type="Gene3D" id="3.40.50.300">
    <property type="entry name" value="P-loop containing nucleotide triphosphate hydrolases"/>
    <property type="match status" value="1"/>
</dbReference>
<proteinExistence type="inferred from homology"/>
<comment type="similarity">
    <text evidence="6">Belongs to the TRAFAC class OBG-HflX-like GTPase superfamily. HflX GTPase family.</text>
</comment>
<dbReference type="InParanoid" id="A0A3N0V5Z0"/>
<dbReference type="AlphaFoldDB" id="A0A3N0V5Z0"/>
<comment type="caution">
    <text evidence="10">The sequence shown here is derived from an EMBL/GenBank/DDBJ whole genome shotgun (WGS) entry which is preliminary data.</text>
</comment>
<dbReference type="GO" id="GO:0003924">
    <property type="term" value="F:GTPase activity"/>
    <property type="evidence" value="ECO:0007669"/>
    <property type="project" value="UniProtKB-UniRule"/>
</dbReference>
<evidence type="ECO:0000256" key="4">
    <source>
        <dbReference type="ARBA" id="ARBA00022842"/>
    </source>
</evidence>
<dbReference type="Proteomes" id="UP000282106">
    <property type="component" value="Unassembled WGS sequence"/>
</dbReference>